<keyword evidence="6" id="KW-1185">Reference proteome</keyword>
<feature type="coiled-coil region" evidence="2">
    <location>
        <begin position="617"/>
        <end position="644"/>
    </location>
</feature>
<dbReference type="GO" id="GO:0009116">
    <property type="term" value="P:nucleoside metabolic process"/>
    <property type="evidence" value="ECO:0007669"/>
    <property type="project" value="InterPro"/>
</dbReference>
<dbReference type="STRING" id="690307.A0A1L9WFL6"/>
<dbReference type="VEuPathDB" id="FungiDB:ASPACDRAFT_48344"/>
<feature type="domain" description="Nephrocystin 3-like N-terminal" evidence="4">
    <location>
        <begin position="423"/>
        <end position="582"/>
    </location>
</feature>
<dbReference type="PANTHER" id="PTHR46082">
    <property type="entry name" value="ATP/GTP-BINDING PROTEIN-RELATED"/>
    <property type="match status" value="1"/>
</dbReference>
<dbReference type="OMA" id="RQHDPLC"/>
<keyword evidence="1" id="KW-0677">Repeat</keyword>
<proteinExistence type="predicted"/>
<dbReference type="InterPro" id="IPR053137">
    <property type="entry name" value="NLR-like"/>
</dbReference>
<dbReference type="GeneID" id="30975923"/>
<keyword evidence="2" id="KW-0175">Coiled coil</keyword>
<protein>
    <submittedName>
        <fullName evidence="5">Uncharacterized protein</fullName>
    </submittedName>
</protein>
<dbReference type="InterPro" id="IPR035994">
    <property type="entry name" value="Nucleoside_phosphorylase_sf"/>
</dbReference>
<evidence type="ECO:0000256" key="2">
    <source>
        <dbReference type="SAM" id="Coils"/>
    </source>
</evidence>
<dbReference type="Gene3D" id="3.40.50.1580">
    <property type="entry name" value="Nucleoside phosphorylase domain"/>
    <property type="match status" value="1"/>
</dbReference>
<dbReference type="SUPFAM" id="SSF53167">
    <property type="entry name" value="Purine and uridine phosphorylases"/>
    <property type="match status" value="1"/>
</dbReference>
<dbReference type="OrthoDB" id="1658288at2759"/>
<dbReference type="InterPro" id="IPR027417">
    <property type="entry name" value="P-loop_NTPase"/>
</dbReference>
<accession>A0A1L9WFL6</accession>
<name>A0A1L9WFL6_ASPA1</name>
<evidence type="ECO:0000313" key="5">
    <source>
        <dbReference type="EMBL" id="OJJ94895.1"/>
    </source>
</evidence>
<feature type="domain" description="Nucleoside phosphorylase" evidence="3">
    <location>
        <begin position="13"/>
        <end position="132"/>
    </location>
</feature>
<dbReference type="InterPro" id="IPR000845">
    <property type="entry name" value="Nucleoside_phosphorylase_d"/>
</dbReference>
<evidence type="ECO:0000259" key="4">
    <source>
        <dbReference type="Pfam" id="PF24883"/>
    </source>
</evidence>
<dbReference type="Proteomes" id="UP000184546">
    <property type="component" value="Unassembled WGS sequence"/>
</dbReference>
<dbReference type="EMBL" id="KV878992">
    <property type="protein sequence ID" value="OJJ94895.1"/>
    <property type="molecule type" value="Genomic_DNA"/>
</dbReference>
<dbReference type="PANTHER" id="PTHR46082:SF6">
    <property type="entry name" value="AAA+ ATPASE DOMAIN-CONTAINING PROTEIN-RELATED"/>
    <property type="match status" value="1"/>
</dbReference>
<dbReference type="InterPro" id="IPR056884">
    <property type="entry name" value="NPHP3-like_N"/>
</dbReference>
<organism evidence="5 6">
    <name type="scientific">Aspergillus aculeatus (strain ATCC 16872 / CBS 172.66 / WB 5094)</name>
    <dbReference type="NCBI Taxonomy" id="690307"/>
    <lineage>
        <taxon>Eukaryota</taxon>
        <taxon>Fungi</taxon>
        <taxon>Dikarya</taxon>
        <taxon>Ascomycota</taxon>
        <taxon>Pezizomycotina</taxon>
        <taxon>Eurotiomycetes</taxon>
        <taxon>Eurotiomycetidae</taxon>
        <taxon>Eurotiales</taxon>
        <taxon>Aspergillaceae</taxon>
        <taxon>Aspergillus</taxon>
        <taxon>Aspergillus subgen. Circumdati</taxon>
    </lineage>
</organism>
<evidence type="ECO:0000256" key="1">
    <source>
        <dbReference type="ARBA" id="ARBA00022737"/>
    </source>
</evidence>
<dbReference type="GO" id="GO:0003824">
    <property type="term" value="F:catalytic activity"/>
    <property type="evidence" value="ECO:0007669"/>
    <property type="project" value="InterPro"/>
</dbReference>
<dbReference type="SUPFAM" id="SSF52540">
    <property type="entry name" value="P-loop containing nucleoside triphosphate hydrolases"/>
    <property type="match status" value="1"/>
</dbReference>
<sequence>MLSNSNTRNPEFKIGILAALPLEANAIRGIFDQIDGEAAENDATNTSVKAPMDMNSYTTGKIANHRVVLAHMPGMGKVNAATTAAGIRASFTELKLVLIVGICGGVPQAQDQILLGDVVISKNIVPAENAIFHPYDPAPEISEQPQFGRPTWLVRSLLAKLEDQKEDLEKRTWKHLDCLLRKPGFAQSRYPGDKEDQLFLPDYMHKHRNPHDCDCVQPGKSCTIAKHSSCDQLGCEPEYLIPRGRDESNTTLLLHFGSVASGDQVLKSGQHRDRVAKTKNVIAFEMEGAGAWNYLPCLIIKGVCDYADSHKNKKWQRHAAAAAAACAQAVIDLCESSIEQDEEMTPLQQRSVSQSRVLCRDDLIGFNEQAYLQIEPAEEMATVKAIRGGPTLFDKLPYTSEAVHNHYDRQHDPLCLEGTRTAVLEDIHAWANTHSSETIYWLIGWAGTGKSTIARTLARSWSAQGRLGATFFFDKASGGGKRSTREFITTIAYQLASEFPVLMSFISEAMAKDPYLCFKSFGDQCQKLILRPISRARFAFNGLPIALIVDALDNCETSEIGIAIRLLEDISSAGVRVFICSRMTPTITFHRRCEHDSRYRAFELQAIPREIIDRDISLFLQRELQQLNANLEEADNLRKLVDKTGGNFLWASMAVRYIRAVPGLCGRRLSMLLQSGATMSPIEAQLDDVYLDILRDAMPSNLSSEESSIYDGLLRRYLGVIVVLFKEISPASFYQLIDL</sequence>
<dbReference type="Gene3D" id="3.40.50.300">
    <property type="entry name" value="P-loop containing nucleotide triphosphate hydrolases"/>
    <property type="match status" value="1"/>
</dbReference>
<dbReference type="Pfam" id="PF01048">
    <property type="entry name" value="PNP_UDP_1"/>
    <property type="match status" value="1"/>
</dbReference>
<dbReference type="Pfam" id="PF24883">
    <property type="entry name" value="NPHP3_N"/>
    <property type="match status" value="1"/>
</dbReference>
<reference evidence="6" key="1">
    <citation type="journal article" date="2017" name="Genome Biol.">
        <title>Comparative genomics reveals high biological diversity and specific adaptations in the industrially and medically important fungal genus Aspergillus.</title>
        <authorList>
            <person name="de Vries R.P."/>
            <person name="Riley R."/>
            <person name="Wiebenga A."/>
            <person name="Aguilar-Osorio G."/>
            <person name="Amillis S."/>
            <person name="Uchima C.A."/>
            <person name="Anderluh G."/>
            <person name="Asadollahi M."/>
            <person name="Askin M."/>
            <person name="Barry K."/>
            <person name="Battaglia E."/>
            <person name="Bayram O."/>
            <person name="Benocci T."/>
            <person name="Braus-Stromeyer S.A."/>
            <person name="Caldana C."/>
            <person name="Canovas D."/>
            <person name="Cerqueira G.C."/>
            <person name="Chen F."/>
            <person name="Chen W."/>
            <person name="Choi C."/>
            <person name="Clum A."/>
            <person name="Dos Santos R.A."/>
            <person name="Damasio A.R."/>
            <person name="Diallinas G."/>
            <person name="Emri T."/>
            <person name="Fekete E."/>
            <person name="Flipphi M."/>
            <person name="Freyberg S."/>
            <person name="Gallo A."/>
            <person name="Gournas C."/>
            <person name="Habgood R."/>
            <person name="Hainaut M."/>
            <person name="Harispe M.L."/>
            <person name="Henrissat B."/>
            <person name="Hilden K.S."/>
            <person name="Hope R."/>
            <person name="Hossain A."/>
            <person name="Karabika E."/>
            <person name="Karaffa L."/>
            <person name="Karanyi Z."/>
            <person name="Krasevec N."/>
            <person name="Kuo A."/>
            <person name="Kusch H."/>
            <person name="LaButti K."/>
            <person name="Lagendijk E.L."/>
            <person name="Lapidus A."/>
            <person name="Levasseur A."/>
            <person name="Lindquist E."/>
            <person name="Lipzen A."/>
            <person name="Logrieco A.F."/>
            <person name="MacCabe A."/>
            <person name="Maekelae M.R."/>
            <person name="Malavazi I."/>
            <person name="Melin P."/>
            <person name="Meyer V."/>
            <person name="Mielnichuk N."/>
            <person name="Miskei M."/>
            <person name="Molnar A.P."/>
            <person name="Mule G."/>
            <person name="Ngan C.Y."/>
            <person name="Orejas M."/>
            <person name="Orosz E."/>
            <person name="Ouedraogo J.P."/>
            <person name="Overkamp K.M."/>
            <person name="Park H.-S."/>
            <person name="Perrone G."/>
            <person name="Piumi F."/>
            <person name="Punt P.J."/>
            <person name="Ram A.F."/>
            <person name="Ramon A."/>
            <person name="Rauscher S."/>
            <person name="Record E."/>
            <person name="Riano-Pachon D.M."/>
            <person name="Robert V."/>
            <person name="Roehrig J."/>
            <person name="Ruller R."/>
            <person name="Salamov A."/>
            <person name="Salih N.S."/>
            <person name="Samson R.A."/>
            <person name="Sandor E."/>
            <person name="Sanguinetti M."/>
            <person name="Schuetze T."/>
            <person name="Sepcic K."/>
            <person name="Shelest E."/>
            <person name="Sherlock G."/>
            <person name="Sophianopoulou V."/>
            <person name="Squina F.M."/>
            <person name="Sun H."/>
            <person name="Susca A."/>
            <person name="Todd R.B."/>
            <person name="Tsang A."/>
            <person name="Unkles S.E."/>
            <person name="van de Wiele N."/>
            <person name="van Rossen-Uffink D."/>
            <person name="Oliveira J.V."/>
            <person name="Vesth T.C."/>
            <person name="Visser J."/>
            <person name="Yu J.-H."/>
            <person name="Zhou M."/>
            <person name="Andersen M.R."/>
            <person name="Archer D.B."/>
            <person name="Baker S.E."/>
            <person name="Benoit I."/>
            <person name="Brakhage A.A."/>
            <person name="Braus G.H."/>
            <person name="Fischer R."/>
            <person name="Frisvad J.C."/>
            <person name="Goldman G.H."/>
            <person name="Houbraken J."/>
            <person name="Oakley B."/>
            <person name="Pocsi I."/>
            <person name="Scazzocchio C."/>
            <person name="Seiboth B."/>
            <person name="vanKuyk P.A."/>
            <person name="Wortman J."/>
            <person name="Dyer P.S."/>
            <person name="Grigoriev I.V."/>
        </authorList>
    </citation>
    <scope>NUCLEOTIDE SEQUENCE [LARGE SCALE GENOMIC DNA]</scope>
    <source>
        <strain evidence="6">ATCC 16872 / CBS 172.66 / WB 5094</strain>
    </source>
</reference>
<gene>
    <name evidence="5" type="ORF">ASPACDRAFT_48344</name>
</gene>
<dbReference type="AlphaFoldDB" id="A0A1L9WFL6"/>
<dbReference type="RefSeq" id="XP_020051235.1">
    <property type="nucleotide sequence ID" value="XM_020202109.1"/>
</dbReference>
<evidence type="ECO:0000313" key="6">
    <source>
        <dbReference type="Proteomes" id="UP000184546"/>
    </source>
</evidence>
<evidence type="ECO:0000259" key="3">
    <source>
        <dbReference type="Pfam" id="PF01048"/>
    </source>
</evidence>